<sequence length="398" mass="44689">MITNDKYTDMKKLLITLTLCLAALTCMAGKHYTVIVSLDGFRWDYPEWYDTPNLDTIAAKGVTSGLIPSFPSKTFPNHYTLATGLYPDHHGLVHNTFFDTASNSFFSLANMATKLDPRFYGGEPIWVTARRQGVKTSVFYWPGSDVKVKGMYPDRYLVYDKEPRLTFEKRVESVLNELRKPENERPQLIMTYFEQPDAHGHHFGPQSKLTRQVVMQTDTLMGRIYRGIQQLPFAADVNFIVVSDHGMTWVDEGHQVALKPHLKPSWIKSIQGNVPAMIYAHEGCADSIYQALRHIDHARVWKRSDVPAYLHYGTNPRIGDVVVCPDAGYLAQDSPVKGGGTHGFDPTVQDMHALFRAVGPDFPHTTLPHFCNVDVYPLLCKLLGIIPAPNDGTVPAGL</sequence>
<name>A0AB33IVQ3_9BACT</name>
<proteinExistence type="predicted"/>
<dbReference type="PANTHER" id="PTHR10151">
    <property type="entry name" value="ECTONUCLEOTIDE PYROPHOSPHATASE/PHOSPHODIESTERASE"/>
    <property type="match status" value="1"/>
</dbReference>
<dbReference type="EMBL" id="AP035785">
    <property type="protein sequence ID" value="BFO71442.1"/>
    <property type="molecule type" value="Genomic_DNA"/>
</dbReference>
<dbReference type="CDD" id="cd16018">
    <property type="entry name" value="Enpp"/>
    <property type="match status" value="1"/>
</dbReference>
<dbReference type="InterPro" id="IPR002591">
    <property type="entry name" value="Phosphodiest/P_Trfase"/>
</dbReference>
<gene>
    <name evidence="1" type="ORF">GTC17253_14080</name>
</gene>
<dbReference type="GO" id="GO:0016787">
    <property type="term" value="F:hydrolase activity"/>
    <property type="evidence" value="ECO:0007669"/>
    <property type="project" value="UniProtKB-ARBA"/>
</dbReference>
<dbReference type="SUPFAM" id="SSF53649">
    <property type="entry name" value="Alkaline phosphatase-like"/>
    <property type="match status" value="1"/>
</dbReference>
<dbReference type="Gene3D" id="3.30.1360.180">
    <property type="match status" value="1"/>
</dbReference>
<protein>
    <submittedName>
        <fullName evidence="1">Ectonucleotide pyrophosphatase/phosphodiesterase</fullName>
    </submittedName>
</protein>
<accession>A0AB33IVQ3</accession>
<dbReference type="Pfam" id="PF01663">
    <property type="entry name" value="Phosphodiest"/>
    <property type="match status" value="1"/>
</dbReference>
<dbReference type="InterPro" id="IPR017850">
    <property type="entry name" value="Alkaline_phosphatase_core_sf"/>
</dbReference>
<dbReference type="PANTHER" id="PTHR10151:SF120">
    <property type="entry name" value="BIS(5'-ADENOSYL)-TRIPHOSPHATASE"/>
    <property type="match status" value="1"/>
</dbReference>
<dbReference type="Gene3D" id="3.40.720.10">
    <property type="entry name" value="Alkaline Phosphatase, subunit A"/>
    <property type="match status" value="1"/>
</dbReference>
<evidence type="ECO:0000313" key="1">
    <source>
        <dbReference type="EMBL" id="BFO71442.1"/>
    </source>
</evidence>
<reference evidence="1" key="1">
    <citation type="submission" date="2024-07" db="EMBL/GenBank/DDBJ databases">
        <title>Complete genome sequence of Prevotella sp. YM-2024 GTC17253.</title>
        <authorList>
            <person name="Hayashi M."/>
            <person name="Muto Y."/>
            <person name="Tanaka K."/>
            <person name="Niwa H."/>
        </authorList>
    </citation>
    <scope>NUCLEOTIDE SEQUENCE</scope>
    <source>
        <strain evidence="1">GTC17253</strain>
    </source>
</reference>
<dbReference type="AlphaFoldDB" id="A0AB33IVQ3"/>
<organism evidence="1">
    <name type="scientific">Prevotella sp. GTC17253</name>
    <dbReference type="NCBI Taxonomy" id="3236793"/>
    <lineage>
        <taxon>Bacteria</taxon>
        <taxon>Pseudomonadati</taxon>
        <taxon>Bacteroidota</taxon>
        <taxon>Bacteroidia</taxon>
        <taxon>Bacteroidales</taxon>
        <taxon>Prevotellaceae</taxon>
        <taxon>Prevotella</taxon>
    </lineage>
</organism>